<feature type="binding site" evidence="9">
    <location>
        <position position="572"/>
    </location>
    <ligand>
        <name>ATP</name>
        <dbReference type="ChEBI" id="CHEBI:30616"/>
    </ligand>
</feature>
<protein>
    <recommendedName>
        <fullName evidence="11">Protein kinase domain-containing protein</fullName>
    </recommendedName>
</protein>
<evidence type="ECO:0000256" key="4">
    <source>
        <dbReference type="ARBA" id="ARBA00022737"/>
    </source>
</evidence>
<dbReference type="Pfam" id="PF07714">
    <property type="entry name" value="PK_Tyr_Ser-Thr"/>
    <property type="match status" value="1"/>
</dbReference>
<dbReference type="PANTHER" id="PTHR45631">
    <property type="entry name" value="OS07G0107800 PROTEIN-RELATED"/>
    <property type="match status" value="1"/>
</dbReference>
<keyword evidence="4" id="KW-0677">Repeat</keyword>
<keyword evidence="6 9" id="KW-0067">ATP-binding</keyword>
<sequence length="729" mass="80849">MEVRSKCYQWPPEFEVPRWTISFWKVFCVIAVVLPVTSIISQDTSGFISINCGGDNLIDPDTNISWSMDGGYLASSDQLSEEGVSIPAAVSFGDIASSIYIRVGGVIYRNLDLYLEDEGTRTPWNSTAEFWTVEKNRSAVRWDDREELFSGAPTLWITKSENSTLPAMVNAFEIYGEFAAETTRTTDVDGKAIREFAGAVGSFIDTAGDPCLPVSWRWLGCSIEIPPRITMINLTSMGVNGNITTNFGLLNRLSILDLSSNSFSGSLPRSLLEVQTLRELSLSDNQFTGNLSPLFKALGPGSTVSKIDLSQNHFTGSIPEDVQQLANLEELGLSNASLSGPLPSGLFRLSKLTTLSLENNMLTGTVSDDIWSTTLTELRTVNLGNNSFTELNLTTWSRTVSARGFDAYQQRVVLLGNHITNIIISPDELSTINRWSQPVKVNSNGFQPGFLLTPGNLTLSKRYLCRRDPSEDYWNLGHGGVSKTPLIVVSVVVVLLMACILLFFLGRMLRRTRQLRQIQKALAKEDVRPPIYSYDDLKAATKAFSQENQIGKGAFGSVYKGELADGTIIAVKRLLSVDQSIPDFLKEMVMLTGIKHRHLLLLKGCCVRDRKRMLVYEYAENGNLADALWGKDRRRALTWEQRLKIAIGVAKGLACVHEELQPKIIHRGYFSPEYATQGVLTDKLDVYSYGILLLEIVSGRQCIDTTAPPEQTFLKDWASAMTQLRIGLV</sequence>
<evidence type="ECO:0000256" key="5">
    <source>
        <dbReference type="ARBA" id="ARBA00022741"/>
    </source>
</evidence>
<dbReference type="InterPro" id="IPR001245">
    <property type="entry name" value="Ser-Thr/Tyr_kinase_cat_dom"/>
</dbReference>
<dbReference type="SUPFAM" id="SSF56112">
    <property type="entry name" value="Protein kinase-like (PK-like)"/>
    <property type="match status" value="1"/>
</dbReference>
<evidence type="ECO:0000313" key="13">
    <source>
        <dbReference type="Proteomes" id="UP001605036"/>
    </source>
</evidence>
<dbReference type="GO" id="GO:0005524">
    <property type="term" value="F:ATP binding"/>
    <property type="evidence" value="ECO:0007669"/>
    <property type="project" value="UniProtKB-UniRule"/>
</dbReference>
<dbReference type="SUPFAM" id="SSF52058">
    <property type="entry name" value="L domain-like"/>
    <property type="match status" value="1"/>
</dbReference>
<evidence type="ECO:0000256" key="2">
    <source>
        <dbReference type="ARBA" id="ARBA00022614"/>
    </source>
</evidence>
<dbReference type="PROSITE" id="PS00107">
    <property type="entry name" value="PROTEIN_KINASE_ATP"/>
    <property type="match status" value="1"/>
</dbReference>
<feature type="domain" description="Protein kinase" evidence="11">
    <location>
        <begin position="544"/>
        <end position="729"/>
    </location>
</feature>
<dbReference type="InterPro" id="IPR017441">
    <property type="entry name" value="Protein_kinase_ATP_BS"/>
</dbReference>
<name>A0ABD1Y8Q1_9MARC</name>
<dbReference type="Gene3D" id="3.30.200.20">
    <property type="entry name" value="Phosphorylase Kinase, domain 1"/>
    <property type="match status" value="1"/>
</dbReference>
<evidence type="ECO:0000259" key="11">
    <source>
        <dbReference type="PROSITE" id="PS50011"/>
    </source>
</evidence>
<keyword evidence="2" id="KW-0433">Leucine-rich repeat</keyword>
<dbReference type="PANTHER" id="PTHR45631:SF68">
    <property type="entry name" value="REPEAT FAMILY PROTEIN, PUTATIVE, EXPRESSED-RELATED"/>
    <property type="match status" value="1"/>
</dbReference>
<dbReference type="Proteomes" id="UP001605036">
    <property type="component" value="Unassembled WGS sequence"/>
</dbReference>
<keyword evidence="3 10" id="KW-0812">Transmembrane</keyword>
<dbReference type="InterPro" id="IPR032675">
    <property type="entry name" value="LRR_dom_sf"/>
</dbReference>
<dbReference type="PROSITE" id="PS50011">
    <property type="entry name" value="PROTEIN_KINASE_DOM"/>
    <property type="match status" value="1"/>
</dbReference>
<dbReference type="Gene3D" id="1.10.510.10">
    <property type="entry name" value="Transferase(Phosphotransferase) domain 1"/>
    <property type="match status" value="2"/>
</dbReference>
<evidence type="ECO:0000256" key="6">
    <source>
        <dbReference type="ARBA" id="ARBA00022840"/>
    </source>
</evidence>
<dbReference type="Gene3D" id="3.80.10.10">
    <property type="entry name" value="Ribonuclease Inhibitor"/>
    <property type="match status" value="2"/>
</dbReference>
<dbReference type="GO" id="GO:0016020">
    <property type="term" value="C:membrane"/>
    <property type="evidence" value="ECO:0007669"/>
    <property type="project" value="UniProtKB-SubCell"/>
</dbReference>
<dbReference type="FunFam" id="3.80.10.10:FF:000383">
    <property type="entry name" value="Leucine-rich repeat receptor protein kinase EMS1"/>
    <property type="match status" value="1"/>
</dbReference>
<keyword evidence="7 10" id="KW-1133">Transmembrane helix</keyword>
<dbReference type="InterPro" id="IPR001611">
    <property type="entry name" value="Leu-rich_rpt"/>
</dbReference>
<dbReference type="AlphaFoldDB" id="A0ABD1Y8Q1"/>
<dbReference type="InterPro" id="IPR000719">
    <property type="entry name" value="Prot_kinase_dom"/>
</dbReference>
<keyword evidence="13" id="KW-1185">Reference proteome</keyword>
<evidence type="ECO:0000256" key="8">
    <source>
        <dbReference type="ARBA" id="ARBA00023136"/>
    </source>
</evidence>
<proteinExistence type="predicted"/>
<comment type="caution">
    <text evidence="12">The sequence shown here is derived from an EMBL/GenBank/DDBJ whole genome shotgun (WGS) entry which is preliminary data.</text>
</comment>
<evidence type="ECO:0000256" key="7">
    <source>
        <dbReference type="ARBA" id="ARBA00022989"/>
    </source>
</evidence>
<reference evidence="12 13" key="1">
    <citation type="submission" date="2024-09" db="EMBL/GenBank/DDBJ databases">
        <title>Chromosome-scale assembly of Riccia fluitans.</title>
        <authorList>
            <person name="Paukszto L."/>
            <person name="Sawicki J."/>
            <person name="Karawczyk K."/>
            <person name="Piernik-Szablinska J."/>
            <person name="Szczecinska M."/>
            <person name="Mazdziarz M."/>
        </authorList>
    </citation>
    <scope>NUCLEOTIDE SEQUENCE [LARGE SCALE GENOMIC DNA]</scope>
    <source>
        <strain evidence="12">Rf_01</strain>
        <tissue evidence="12">Aerial parts of the thallus</tissue>
    </source>
</reference>
<dbReference type="InterPro" id="IPR011009">
    <property type="entry name" value="Kinase-like_dom_sf"/>
</dbReference>
<evidence type="ECO:0000256" key="9">
    <source>
        <dbReference type="PROSITE-ProRule" id="PRU10141"/>
    </source>
</evidence>
<dbReference type="FunFam" id="3.30.200.20:FF:000162">
    <property type="entry name" value="Adenine nucleotide alpha hydrolase-like domain kinase"/>
    <property type="match status" value="1"/>
</dbReference>
<evidence type="ECO:0000256" key="10">
    <source>
        <dbReference type="SAM" id="Phobius"/>
    </source>
</evidence>
<evidence type="ECO:0000313" key="12">
    <source>
        <dbReference type="EMBL" id="KAL2623123.1"/>
    </source>
</evidence>
<gene>
    <name evidence="12" type="ORF">R1flu_003328</name>
</gene>
<keyword evidence="5 9" id="KW-0547">Nucleotide-binding</keyword>
<accession>A0ABD1Y8Q1</accession>
<feature type="transmembrane region" description="Helical" evidence="10">
    <location>
        <begin position="486"/>
        <end position="506"/>
    </location>
</feature>
<keyword evidence="8 10" id="KW-0472">Membrane</keyword>
<feature type="transmembrane region" description="Helical" evidence="10">
    <location>
        <begin position="21"/>
        <end position="40"/>
    </location>
</feature>
<dbReference type="Pfam" id="PF00560">
    <property type="entry name" value="LRR_1"/>
    <property type="match status" value="4"/>
</dbReference>
<dbReference type="EMBL" id="JBHFFA010000006">
    <property type="protein sequence ID" value="KAL2623123.1"/>
    <property type="molecule type" value="Genomic_DNA"/>
</dbReference>
<comment type="subcellular location">
    <subcellularLocation>
        <location evidence="1">Membrane</location>
    </subcellularLocation>
</comment>
<evidence type="ECO:0000256" key="1">
    <source>
        <dbReference type="ARBA" id="ARBA00004370"/>
    </source>
</evidence>
<organism evidence="12 13">
    <name type="scientific">Riccia fluitans</name>
    <dbReference type="NCBI Taxonomy" id="41844"/>
    <lineage>
        <taxon>Eukaryota</taxon>
        <taxon>Viridiplantae</taxon>
        <taxon>Streptophyta</taxon>
        <taxon>Embryophyta</taxon>
        <taxon>Marchantiophyta</taxon>
        <taxon>Marchantiopsida</taxon>
        <taxon>Marchantiidae</taxon>
        <taxon>Marchantiales</taxon>
        <taxon>Ricciaceae</taxon>
        <taxon>Riccia</taxon>
    </lineage>
</organism>
<evidence type="ECO:0000256" key="3">
    <source>
        <dbReference type="ARBA" id="ARBA00022692"/>
    </source>
</evidence>